<keyword evidence="2" id="KW-0812">Transmembrane</keyword>
<proteinExistence type="predicted"/>
<evidence type="ECO:0000256" key="1">
    <source>
        <dbReference type="SAM" id="Coils"/>
    </source>
</evidence>
<sequence length="185" mass="21131">METVIQEKIEKQEESQDNELEEAIKQISKANQDGSETLDTYKKQSKGLMFFGILCYSMAIIISITIFSTTEKFELYSFAPSFLLSFLGTALLRHDWKIRQLAQQLIDQNNRVSIATGILTASLNLTRIDDIEKPKLKILKDSFNEMRQALLFGKEKLPPTTTTNNDSNLSTNIKELSNYIKNLNK</sequence>
<keyword evidence="2" id="KW-0472">Membrane</keyword>
<keyword evidence="1" id="KW-0175">Coiled coil</keyword>
<accession>A0A1W1E0N1</accession>
<feature type="coiled-coil region" evidence="1">
    <location>
        <begin position="6"/>
        <end position="33"/>
    </location>
</feature>
<evidence type="ECO:0000256" key="2">
    <source>
        <dbReference type="SAM" id="Phobius"/>
    </source>
</evidence>
<dbReference type="AlphaFoldDB" id="A0A1W1E0N1"/>
<name>A0A1W1E0N1_9ZZZZ</name>
<dbReference type="EMBL" id="FPHZ01000032">
    <property type="protein sequence ID" value="SFV87532.1"/>
    <property type="molecule type" value="Genomic_DNA"/>
</dbReference>
<reference evidence="3" key="1">
    <citation type="submission" date="2016-10" db="EMBL/GenBank/DDBJ databases">
        <authorList>
            <person name="de Groot N.N."/>
        </authorList>
    </citation>
    <scope>NUCLEOTIDE SEQUENCE</scope>
</reference>
<feature type="transmembrane region" description="Helical" evidence="2">
    <location>
        <begin position="48"/>
        <end position="69"/>
    </location>
</feature>
<protein>
    <submittedName>
        <fullName evidence="3">Uncharacterized protein</fullName>
    </submittedName>
</protein>
<gene>
    <name evidence="3" type="ORF">MNB_SUP05-SYMBIONT-5-739</name>
</gene>
<keyword evidence="2" id="KW-1133">Transmembrane helix</keyword>
<feature type="transmembrane region" description="Helical" evidence="2">
    <location>
        <begin position="75"/>
        <end position="92"/>
    </location>
</feature>
<evidence type="ECO:0000313" key="3">
    <source>
        <dbReference type="EMBL" id="SFV87532.1"/>
    </source>
</evidence>
<organism evidence="3">
    <name type="scientific">hydrothermal vent metagenome</name>
    <dbReference type="NCBI Taxonomy" id="652676"/>
    <lineage>
        <taxon>unclassified sequences</taxon>
        <taxon>metagenomes</taxon>
        <taxon>ecological metagenomes</taxon>
    </lineage>
</organism>